<name>A0ABT2EP51_9BACT</name>
<dbReference type="EMBL" id="JANUCP010000003">
    <property type="protein sequence ID" value="MCS3919712.1"/>
    <property type="molecule type" value="Genomic_DNA"/>
</dbReference>
<evidence type="ECO:0000256" key="3">
    <source>
        <dbReference type="ARBA" id="ARBA00023163"/>
    </source>
</evidence>
<keyword evidence="3" id="KW-0804">Transcription</keyword>
<dbReference type="PROSITE" id="PS50932">
    <property type="entry name" value="HTH_LACI_2"/>
    <property type="match status" value="1"/>
</dbReference>
<dbReference type="InterPro" id="IPR028082">
    <property type="entry name" value="Peripla_BP_I"/>
</dbReference>
<dbReference type="CDD" id="cd06267">
    <property type="entry name" value="PBP1_LacI_sugar_binding-like"/>
    <property type="match status" value="1"/>
</dbReference>
<dbReference type="PROSITE" id="PS00356">
    <property type="entry name" value="HTH_LACI_1"/>
    <property type="match status" value="1"/>
</dbReference>
<organism evidence="5 6">
    <name type="scientific">Candidatus Fervidibacter sacchari</name>
    <dbReference type="NCBI Taxonomy" id="1448929"/>
    <lineage>
        <taxon>Bacteria</taxon>
        <taxon>Candidatus Fervidibacterota</taxon>
        <taxon>Candidatus Fervidibacter</taxon>
    </lineage>
</organism>
<dbReference type="CDD" id="cd01392">
    <property type="entry name" value="HTH_LacI"/>
    <property type="match status" value="1"/>
</dbReference>
<dbReference type="Pfam" id="PF13377">
    <property type="entry name" value="Peripla_BP_3"/>
    <property type="match status" value="1"/>
</dbReference>
<dbReference type="Gene3D" id="3.40.50.2300">
    <property type="match status" value="2"/>
</dbReference>
<dbReference type="InterPro" id="IPR010982">
    <property type="entry name" value="Lambda_DNA-bd_dom_sf"/>
</dbReference>
<dbReference type="SUPFAM" id="SSF53822">
    <property type="entry name" value="Periplasmic binding protein-like I"/>
    <property type="match status" value="1"/>
</dbReference>
<dbReference type="Pfam" id="PF00356">
    <property type="entry name" value="LacI"/>
    <property type="match status" value="1"/>
</dbReference>
<dbReference type="Gene3D" id="1.10.260.40">
    <property type="entry name" value="lambda repressor-like DNA-binding domains"/>
    <property type="match status" value="1"/>
</dbReference>
<evidence type="ECO:0000313" key="5">
    <source>
        <dbReference type="EMBL" id="MCS3919712.1"/>
    </source>
</evidence>
<accession>A0ABT2EP51</accession>
<evidence type="ECO:0000259" key="4">
    <source>
        <dbReference type="PROSITE" id="PS50932"/>
    </source>
</evidence>
<dbReference type="InterPro" id="IPR046335">
    <property type="entry name" value="LacI/GalR-like_sensor"/>
</dbReference>
<evidence type="ECO:0000256" key="1">
    <source>
        <dbReference type="ARBA" id="ARBA00023015"/>
    </source>
</evidence>
<evidence type="ECO:0000313" key="6">
    <source>
        <dbReference type="Proteomes" id="UP001204798"/>
    </source>
</evidence>
<dbReference type="GO" id="GO:0003677">
    <property type="term" value="F:DNA binding"/>
    <property type="evidence" value="ECO:0007669"/>
    <property type="project" value="UniProtKB-KW"/>
</dbReference>
<dbReference type="Proteomes" id="UP001204798">
    <property type="component" value="Unassembled WGS sequence"/>
</dbReference>
<evidence type="ECO:0000256" key="2">
    <source>
        <dbReference type="ARBA" id="ARBA00023125"/>
    </source>
</evidence>
<dbReference type="RefSeq" id="WP_259096448.1">
    <property type="nucleotide sequence ID" value="NZ_CP130454.1"/>
</dbReference>
<proteinExistence type="predicted"/>
<sequence length="349" mass="38338">MGKRRSVTIRDVAKAAGVSVATVSSVLNNNSHTRISEKTREHVLRVAEKLGYRPQWVAKALRKGLTYLLGLVIPLQPQSPLSPFFYEAVGGAIKKAQERGWMISILGFRDRQEELAVLRKVLENRSVDGLILFDPWVGDPRVSLLKGRMPFVVIGRTDDQEVYSVDNDNVEAAKLATQHLIRLGHKRIAFVHVPLKFFTAVDRLSGYRAALEEAGLPFNQELLVEADGYYGVEAGYRAFNALLDRISKPPTAVLAMDDSLALGVIQAANQRGLKVPEDIAVVGFNDTPFSAHCEPPLTTVRVFGETLAAYAADMLLRLICGEPVAPKHITVPTQLIVRSSCGAMSQKNS</sequence>
<keyword evidence="6" id="KW-1185">Reference proteome</keyword>
<dbReference type="SUPFAM" id="SSF47413">
    <property type="entry name" value="lambda repressor-like DNA-binding domains"/>
    <property type="match status" value="1"/>
</dbReference>
<protein>
    <submittedName>
        <fullName evidence="5">DNA-binding LacI/PurR family transcriptional regulator</fullName>
    </submittedName>
</protein>
<dbReference type="PRINTS" id="PR00036">
    <property type="entry name" value="HTHLACI"/>
</dbReference>
<dbReference type="PANTHER" id="PTHR30146:SF109">
    <property type="entry name" value="HTH-TYPE TRANSCRIPTIONAL REGULATOR GALS"/>
    <property type="match status" value="1"/>
</dbReference>
<dbReference type="InterPro" id="IPR000843">
    <property type="entry name" value="HTH_LacI"/>
</dbReference>
<comment type="caution">
    <text evidence="5">The sequence shown here is derived from an EMBL/GenBank/DDBJ whole genome shotgun (WGS) entry which is preliminary data.</text>
</comment>
<keyword evidence="2 5" id="KW-0238">DNA-binding</keyword>
<dbReference type="SMART" id="SM00354">
    <property type="entry name" value="HTH_LACI"/>
    <property type="match status" value="1"/>
</dbReference>
<keyword evidence="1" id="KW-0805">Transcription regulation</keyword>
<gene>
    <name evidence="5" type="ORF">M2350_002125</name>
</gene>
<reference evidence="5 6" key="1">
    <citation type="submission" date="2022-08" db="EMBL/GenBank/DDBJ databases">
        <title>Bacterial and archaeal communities from various locations to study Microbial Dark Matter (Phase II).</title>
        <authorList>
            <person name="Stepanauskas R."/>
        </authorList>
    </citation>
    <scope>NUCLEOTIDE SEQUENCE [LARGE SCALE GENOMIC DNA]</scope>
    <source>
        <strain evidence="5 6">PD1</strain>
    </source>
</reference>
<dbReference type="PANTHER" id="PTHR30146">
    <property type="entry name" value="LACI-RELATED TRANSCRIPTIONAL REPRESSOR"/>
    <property type="match status" value="1"/>
</dbReference>
<feature type="domain" description="HTH lacI-type" evidence="4">
    <location>
        <begin position="7"/>
        <end position="63"/>
    </location>
</feature>